<evidence type="ECO:0000256" key="1">
    <source>
        <dbReference type="ARBA" id="ARBA00006484"/>
    </source>
</evidence>
<proteinExistence type="inferred from homology"/>
<dbReference type="SUPFAM" id="SSF51735">
    <property type="entry name" value="NAD(P)-binding Rossmann-fold domains"/>
    <property type="match status" value="1"/>
</dbReference>
<dbReference type="PROSITE" id="PS00061">
    <property type="entry name" value="ADH_SHORT"/>
    <property type="match status" value="1"/>
</dbReference>
<comment type="caution">
    <text evidence="2">The sequence shown here is derived from an EMBL/GenBank/DDBJ whole genome shotgun (WGS) entry which is preliminary data.</text>
</comment>
<accession>A0ABP7QHJ1</accession>
<dbReference type="Proteomes" id="UP001501627">
    <property type="component" value="Unassembled WGS sequence"/>
</dbReference>
<dbReference type="PANTHER" id="PTHR42760">
    <property type="entry name" value="SHORT-CHAIN DEHYDROGENASES/REDUCTASES FAMILY MEMBER"/>
    <property type="match status" value="1"/>
</dbReference>
<dbReference type="EMBL" id="BAABBP010000002">
    <property type="protein sequence ID" value="GAA3982618.1"/>
    <property type="molecule type" value="Genomic_DNA"/>
</dbReference>
<evidence type="ECO:0000313" key="2">
    <source>
        <dbReference type="EMBL" id="GAA3982618.1"/>
    </source>
</evidence>
<evidence type="ECO:0000313" key="3">
    <source>
        <dbReference type="Proteomes" id="UP001501627"/>
    </source>
</evidence>
<protein>
    <submittedName>
        <fullName evidence="2">SDR family oxidoreductase</fullName>
    </submittedName>
</protein>
<organism evidence="2 3">
    <name type="scientific">Comamonas faecalis</name>
    <dbReference type="NCBI Taxonomy" id="1387849"/>
    <lineage>
        <taxon>Bacteria</taxon>
        <taxon>Pseudomonadati</taxon>
        <taxon>Pseudomonadota</taxon>
        <taxon>Betaproteobacteria</taxon>
        <taxon>Burkholderiales</taxon>
        <taxon>Comamonadaceae</taxon>
        <taxon>Comamonas</taxon>
    </lineage>
</organism>
<dbReference type="InterPro" id="IPR036291">
    <property type="entry name" value="NAD(P)-bd_dom_sf"/>
</dbReference>
<dbReference type="PRINTS" id="PR00080">
    <property type="entry name" value="SDRFAMILY"/>
</dbReference>
<dbReference type="Gene3D" id="3.40.50.720">
    <property type="entry name" value="NAD(P)-binding Rossmann-like Domain"/>
    <property type="match status" value="1"/>
</dbReference>
<dbReference type="PANTHER" id="PTHR42760:SF129">
    <property type="entry name" value="OXIDOREDUCTASE"/>
    <property type="match status" value="1"/>
</dbReference>
<gene>
    <name evidence="2" type="ORF">GCM10022279_02700</name>
</gene>
<dbReference type="CDD" id="cd05233">
    <property type="entry name" value="SDR_c"/>
    <property type="match status" value="1"/>
</dbReference>
<name>A0ABP7QHJ1_9BURK</name>
<dbReference type="InterPro" id="IPR020904">
    <property type="entry name" value="Sc_DH/Rdtase_CS"/>
</dbReference>
<dbReference type="Pfam" id="PF13561">
    <property type="entry name" value="adh_short_C2"/>
    <property type="match status" value="1"/>
</dbReference>
<dbReference type="RefSeq" id="WP_103043678.1">
    <property type="nucleotide sequence ID" value="NZ_BAABBP010000002.1"/>
</dbReference>
<keyword evidence="3" id="KW-1185">Reference proteome</keyword>
<dbReference type="InterPro" id="IPR002347">
    <property type="entry name" value="SDR_fam"/>
</dbReference>
<reference evidence="3" key="1">
    <citation type="journal article" date="2019" name="Int. J. Syst. Evol. Microbiol.">
        <title>The Global Catalogue of Microorganisms (GCM) 10K type strain sequencing project: providing services to taxonomists for standard genome sequencing and annotation.</title>
        <authorList>
            <consortium name="The Broad Institute Genomics Platform"/>
            <consortium name="The Broad Institute Genome Sequencing Center for Infectious Disease"/>
            <person name="Wu L."/>
            <person name="Ma J."/>
        </authorList>
    </citation>
    <scope>NUCLEOTIDE SEQUENCE [LARGE SCALE GENOMIC DNA]</scope>
    <source>
        <strain evidence="3">JCM 17561</strain>
    </source>
</reference>
<sequence length="237" mass="24555">MSGERVLITGGGAGIGAATAARCRADGYEPVVIDRDVSHAPGGIAADLSDEQETARALQQALEGGPITRLVNNVGVVLPAIAQEQTLAQFDMAYALNLRCALQCLQALLPGMQAAGFGRVVNMSSRAALGKELRSAYAATKAGLIGMTRVWALELGRHGITANAIGPGPIRTELFDRANPPDAPRTRAIIDAVPVRRVGEPEDVAHAVSYLLDARSGFVTGQVLYVCGGMTVGVAGV</sequence>
<comment type="similarity">
    <text evidence="1">Belongs to the short-chain dehydrogenases/reductases (SDR) family.</text>
</comment>
<dbReference type="PRINTS" id="PR00081">
    <property type="entry name" value="GDHRDH"/>
</dbReference>